<comment type="caution">
    <text evidence="7">The sequence shown here is derived from an EMBL/GenBank/DDBJ whole genome shotgun (WGS) entry which is preliminary data.</text>
</comment>
<proteinExistence type="predicted"/>
<dbReference type="PANTHER" id="PTHR44360">
    <property type="entry name" value="DNAJ HOMOLOG SUBFAMILY B MEMBER 9"/>
    <property type="match status" value="1"/>
</dbReference>
<protein>
    <recommendedName>
        <fullName evidence="2">DnaJ homolog subfamily B member 9</fullName>
    </recommendedName>
    <alternativeName>
        <fullName evidence="3">Endoplasmic reticulum DNA J domain-containing protein 4</fullName>
    </alternativeName>
</protein>
<dbReference type="PRINTS" id="PR00625">
    <property type="entry name" value="JDOMAIN"/>
</dbReference>
<evidence type="ECO:0000313" key="7">
    <source>
        <dbReference type="EMBL" id="KAK8782001.1"/>
    </source>
</evidence>
<dbReference type="PROSITE" id="PS50076">
    <property type="entry name" value="DNAJ_2"/>
    <property type="match status" value="1"/>
</dbReference>
<evidence type="ECO:0000256" key="5">
    <source>
        <dbReference type="ARBA" id="ARBA00046365"/>
    </source>
</evidence>
<dbReference type="EMBL" id="JARKHS020007105">
    <property type="protein sequence ID" value="KAK8782001.1"/>
    <property type="molecule type" value="Genomic_DNA"/>
</dbReference>
<dbReference type="SMART" id="SM00271">
    <property type="entry name" value="DnaJ"/>
    <property type="match status" value="1"/>
</dbReference>
<dbReference type="GO" id="GO:0051087">
    <property type="term" value="F:protein-folding chaperone binding"/>
    <property type="evidence" value="ECO:0007669"/>
    <property type="project" value="TreeGrafter"/>
</dbReference>
<dbReference type="AlphaFoldDB" id="A0AAQ4F539"/>
<dbReference type="GO" id="GO:0051787">
    <property type="term" value="F:misfolded protein binding"/>
    <property type="evidence" value="ECO:0007669"/>
    <property type="project" value="TreeGrafter"/>
</dbReference>
<keyword evidence="1" id="KW-0143">Chaperone</keyword>
<reference evidence="7 8" key="1">
    <citation type="journal article" date="2023" name="Arcadia Sci">
        <title>De novo assembly of a long-read Amblyomma americanum tick genome.</title>
        <authorList>
            <person name="Chou S."/>
            <person name="Poskanzer K.E."/>
            <person name="Rollins M."/>
            <person name="Thuy-Boun P.S."/>
        </authorList>
    </citation>
    <scope>NUCLEOTIDE SEQUENCE [LARGE SCALE GENOMIC DNA]</scope>
    <source>
        <strain evidence="7">F_SG_1</strain>
        <tissue evidence="7">Salivary glands</tissue>
    </source>
</reference>
<dbReference type="GO" id="GO:0036503">
    <property type="term" value="P:ERAD pathway"/>
    <property type="evidence" value="ECO:0007669"/>
    <property type="project" value="TreeGrafter"/>
</dbReference>
<dbReference type="CDD" id="cd06257">
    <property type="entry name" value="DnaJ"/>
    <property type="match status" value="1"/>
</dbReference>
<evidence type="ECO:0000256" key="1">
    <source>
        <dbReference type="ARBA" id="ARBA00023186"/>
    </source>
</evidence>
<dbReference type="GO" id="GO:0005783">
    <property type="term" value="C:endoplasmic reticulum"/>
    <property type="evidence" value="ECO:0007669"/>
    <property type="project" value="TreeGrafter"/>
</dbReference>
<dbReference type="PROSITE" id="PS00636">
    <property type="entry name" value="DNAJ_1"/>
    <property type="match status" value="1"/>
</dbReference>
<evidence type="ECO:0000256" key="4">
    <source>
        <dbReference type="ARBA" id="ARBA00045428"/>
    </source>
</evidence>
<evidence type="ECO:0000259" key="6">
    <source>
        <dbReference type="PROSITE" id="PS50076"/>
    </source>
</evidence>
<gene>
    <name evidence="7" type="ORF">V5799_016656</name>
</gene>
<keyword evidence="8" id="KW-1185">Reference proteome</keyword>
<dbReference type="InterPro" id="IPR001623">
    <property type="entry name" value="DnaJ_domain"/>
</dbReference>
<dbReference type="Pfam" id="PF00226">
    <property type="entry name" value="DnaJ"/>
    <property type="match status" value="1"/>
</dbReference>
<dbReference type="PANTHER" id="PTHR44360:SF1">
    <property type="entry name" value="DNAJ HOMOLOG SUBFAMILY B MEMBER 9"/>
    <property type="match status" value="1"/>
</dbReference>
<dbReference type="SUPFAM" id="SSF46565">
    <property type="entry name" value="Chaperone J-domain"/>
    <property type="match status" value="1"/>
</dbReference>
<feature type="domain" description="J" evidence="6">
    <location>
        <begin position="107"/>
        <end position="171"/>
    </location>
</feature>
<comment type="function">
    <text evidence="4">Co-chaperone for Hsp70 protein HSPA5/BiP that acts as a key repressor of the ERN1/IRE1-mediated unfolded protein response (UPR). J domain-containing co-chaperones stimulate the ATPase activity of Hsp70 proteins and are required for efficient substrate recognition by Hsp70 proteins. In the unstressed endoplasmic reticulum, interacts with the luminal region of ERN1/IRE1 and selectively recruits HSPA5/BiP: HSPA5/BiP disrupts the dimerization of the active ERN1/IRE1 luminal region, thereby inactivating ERN1/IRE1. Also involved in endoplasmic reticulum-associated degradation (ERAD) of misfolded proteins. Required for survival of B-cell progenitors and normal antibody production.</text>
</comment>
<dbReference type="Proteomes" id="UP001321473">
    <property type="component" value="Unassembled WGS sequence"/>
</dbReference>
<sequence length="322" mass="36494">MYVCAQANGKRLRVPSQNQRSGAALGSLLLVPCAGFAHIPTDGRAGNTCTCRPHCFAFSDCLRRVSRLFDRYSVKGFVLHIFTMRWWPVLLLAWCAPMLVLAKEEADYYELLGVKRSATDKEIKKAFRKLALKYHPDKNKEPDAEEKFKQIAQAYEVLSDPEKRKQYDNFGSQAFSQGGSGGEGGRSHFHDFDMHDFFRHFDDAFNFHQQQHARGGHFHQQGGPRPDFGKGHQHQRSFFGNAFNMDDLFSDFDDDRGEDWMQGGMPFGEVFGGGDSFARSHFARHAQNHHANVFHQRSSGGGHCKTVTQRVGNMVTTYTQCS</sequence>
<evidence type="ECO:0000313" key="8">
    <source>
        <dbReference type="Proteomes" id="UP001321473"/>
    </source>
</evidence>
<evidence type="ECO:0000256" key="2">
    <source>
        <dbReference type="ARBA" id="ARBA00040158"/>
    </source>
</evidence>
<name>A0AAQ4F539_AMBAM</name>
<accession>A0AAQ4F539</accession>
<dbReference type="InterPro" id="IPR036869">
    <property type="entry name" value="J_dom_sf"/>
</dbReference>
<dbReference type="Gene3D" id="1.10.287.110">
    <property type="entry name" value="DnaJ domain"/>
    <property type="match status" value="1"/>
</dbReference>
<dbReference type="InterPro" id="IPR018253">
    <property type="entry name" value="DnaJ_domain_CS"/>
</dbReference>
<dbReference type="InterPro" id="IPR051948">
    <property type="entry name" value="Hsp70_co-chaperone_J-domain"/>
</dbReference>
<evidence type="ECO:0000256" key="3">
    <source>
        <dbReference type="ARBA" id="ARBA00041533"/>
    </source>
</evidence>
<dbReference type="FunFam" id="1.10.287.110:FF:000034">
    <property type="entry name" value="Chaperone protein DnaJ"/>
    <property type="match status" value="1"/>
</dbReference>
<organism evidence="7 8">
    <name type="scientific">Amblyomma americanum</name>
    <name type="common">Lone star tick</name>
    <dbReference type="NCBI Taxonomy" id="6943"/>
    <lineage>
        <taxon>Eukaryota</taxon>
        <taxon>Metazoa</taxon>
        <taxon>Ecdysozoa</taxon>
        <taxon>Arthropoda</taxon>
        <taxon>Chelicerata</taxon>
        <taxon>Arachnida</taxon>
        <taxon>Acari</taxon>
        <taxon>Parasitiformes</taxon>
        <taxon>Ixodida</taxon>
        <taxon>Ixodoidea</taxon>
        <taxon>Ixodidae</taxon>
        <taxon>Amblyomminae</taxon>
        <taxon>Amblyomma</taxon>
    </lineage>
</organism>
<comment type="subunit">
    <text evidence="5">Interacts with HSPA5/BiP; interaction is direct. Interacts with ERN1/IRE1 (via the luminal region). Interacts with DERL1.</text>
</comment>